<evidence type="ECO:0000256" key="1">
    <source>
        <dbReference type="SAM" id="MobiDB-lite"/>
    </source>
</evidence>
<dbReference type="Gene3D" id="3.30.110.170">
    <property type="entry name" value="Protein of unknown function (DUF541), domain 1"/>
    <property type="match status" value="1"/>
</dbReference>
<keyword evidence="4" id="KW-1185">Reference proteome</keyword>
<feature type="chain" id="PRO_5047084600" evidence="2">
    <location>
        <begin position="25"/>
        <end position="260"/>
    </location>
</feature>
<dbReference type="PANTHER" id="PTHR34387:SF1">
    <property type="entry name" value="PERIPLASMIC IMMUNOGENIC PROTEIN"/>
    <property type="match status" value="1"/>
</dbReference>
<gene>
    <name evidence="3" type="ORF">GCM10022276_12500</name>
</gene>
<dbReference type="EMBL" id="BAABBM010000001">
    <property type="protein sequence ID" value="GAA3894886.1"/>
    <property type="molecule type" value="Genomic_DNA"/>
</dbReference>
<evidence type="ECO:0000256" key="2">
    <source>
        <dbReference type="SAM" id="SignalP"/>
    </source>
</evidence>
<comment type="caution">
    <text evidence="3">The sequence shown here is derived from an EMBL/GenBank/DDBJ whole genome shotgun (WGS) entry which is preliminary data.</text>
</comment>
<feature type="compositionally biased region" description="Pro residues" evidence="1">
    <location>
        <begin position="224"/>
        <end position="233"/>
    </location>
</feature>
<dbReference type="Gene3D" id="3.30.70.2970">
    <property type="entry name" value="Protein of unknown function (DUF541), domain 2"/>
    <property type="match status" value="1"/>
</dbReference>
<dbReference type="InterPro" id="IPR052022">
    <property type="entry name" value="26kDa_periplasmic_antigen"/>
</dbReference>
<organism evidence="3 4">
    <name type="scientific">Sphingomonas limnosediminicola</name>
    <dbReference type="NCBI Taxonomy" id="940133"/>
    <lineage>
        <taxon>Bacteria</taxon>
        <taxon>Pseudomonadati</taxon>
        <taxon>Pseudomonadota</taxon>
        <taxon>Alphaproteobacteria</taxon>
        <taxon>Sphingomonadales</taxon>
        <taxon>Sphingomonadaceae</taxon>
        <taxon>Sphingomonas</taxon>
    </lineage>
</organism>
<keyword evidence="2" id="KW-0732">Signal</keyword>
<protein>
    <submittedName>
        <fullName evidence="3">SIMPL domain-containing protein</fullName>
    </submittedName>
</protein>
<proteinExistence type="predicted"/>
<sequence length="260" mass="27528">MAFAKSWNVLALSGLVMLPEVAIAQQAPTASIAEMASTPLVRVNITEALRTPPDEASMTVGTQAKAPTATAAVAANKAKTENLLASIRAAGIRERDIQTQGIQLQPDYRWDNVPGGPGRQTLIGYIASNSVQIKTRDIEKLTSLLDALTTAGADSVYGPNFGISDPSPLRREARIRAMARGKAEASEYARNNGFTSVRLLSVEEGTSYRGADVIVTGSRIAPVAAPPPPPPPAPERDSGIVAPGQLETSVSLNLLYRMER</sequence>
<dbReference type="Proteomes" id="UP001500827">
    <property type="component" value="Unassembled WGS sequence"/>
</dbReference>
<name>A0ABP7L8H4_9SPHN</name>
<accession>A0ABP7L8H4</accession>
<evidence type="ECO:0000313" key="4">
    <source>
        <dbReference type="Proteomes" id="UP001500827"/>
    </source>
</evidence>
<feature type="signal peptide" evidence="2">
    <location>
        <begin position="1"/>
        <end position="24"/>
    </location>
</feature>
<dbReference type="Pfam" id="PF04402">
    <property type="entry name" value="SIMPL"/>
    <property type="match status" value="1"/>
</dbReference>
<dbReference type="PANTHER" id="PTHR34387">
    <property type="entry name" value="SLR1258 PROTEIN"/>
    <property type="match status" value="1"/>
</dbReference>
<dbReference type="InterPro" id="IPR007497">
    <property type="entry name" value="SIMPL/DUF541"/>
</dbReference>
<reference evidence="4" key="1">
    <citation type="journal article" date="2019" name="Int. J. Syst. Evol. Microbiol.">
        <title>The Global Catalogue of Microorganisms (GCM) 10K type strain sequencing project: providing services to taxonomists for standard genome sequencing and annotation.</title>
        <authorList>
            <consortium name="The Broad Institute Genomics Platform"/>
            <consortium name="The Broad Institute Genome Sequencing Center for Infectious Disease"/>
            <person name="Wu L."/>
            <person name="Ma J."/>
        </authorList>
    </citation>
    <scope>NUCLEOTIDE SEQUENCE [LARGE SCALE GENOMIC DNA]</scope>
    <source>
        <strain evidence="4">JCM 17543</strain>
    </source>
</reference>
<evidence type="ECO:0000313" key="3">
    <source>
        <dbReference type="EMBL" id="GAA3894886.1"/>
    </source>
</evidence>
<feature type="region of interest" description="Disordered" evidence="1">
    <location>
        <begin position="221"/>
        <end position="242"/>
    </location>
</feature>